<dbReference type="EMBL" id="GL377311">
    <property type="protein sequence ID" value="EFI93247.1"/>
    <property type="molecule type" value="Genomic_DNA"/>
</dbReference>
<name>D8QG82_SCHCM</name>
<keyword evidence="3" id="KW-1185">Reference proteome</keyword>
<feature type="domain" description="Dienelactone hydrolase" evidence="1">
    <location>
        <begin position="27"/>
        <end position="248"/>
    </location>
</feature>
<dbReference type="InterPro" id="IPR029058">
    <property type="entry name" value="AB_hydrolase_fold"/>
</dbReference>
<dbReference type="PANTHER" id="PTHR17630">
    <property type="entry name" value="DIENELACTONE HYDROLASE"/>
    <property type="match status" value="1"/>
</dbReference>
<protein>
    <recommendedName>
        <fullName evidence="1">Dienelactone hydrolase domain-containing protein</fullName>
    </recommendedName>
</protein>
<dbReference type="STRING" id="578458.D8QG82"/>
<dbReference type="InterPro" id="IPR002925">
    <property type="entry name" value="Dienelactn_hydro"/>
</dbReference>
<evidence type="ECO:0000313" key="3">
    <source>
        <dbReference type="Proteomes" id="UP000007431"/>
    </source>
</evidence>
<evidence type="ECO:0000313" key="2">
    <source>
        <dbReference type="EMBL" id="EFI93247.1"/>
    </source>
</evidence>
<gene>
    <name evidence="2" type="ORF">SCHCODRAFT_60475</name>
</gene>
<evidence type="ECO:0000259" key="1">
    <source>
        <dbReference type="Pfam" id="PF01738"/>
    </source>
</evidence>
<dbReference type="VEuPathDB" id="FungiDB:SCHCODRAFT_02680850"/>
<accession>D8QG82</accession>
<dbReference type="Gene3D" id="3.40.50.1820">
    <property type="entry name" value="alpha/beta hydrolase"/>
    <property type="match status" value="1"/>
</dbReference>
<dbReference type="PANTHER" id="PTHR17630:SF44">
    <property type="entry name" value="PROTEIN AIM2"/>
    <property type="match status" value="1"/>
</dbReference>
<dbReference type="HOGENOM" id="CLU_054590_2_2_1"/>
<dbReference type="SUPFAM" id="SSF53474">
    <property type="entry name" value="alpha/beta-Hydrolases"/>
    <property type="match status" value="1"/>
</dbReference>
<dbReference type="InParanoid" id="D8QG82"/>
<sequence>MSFCKDCAPGVRWEGTPEGKIEKINGVDAYVATPAQDYPKDKVLLLLTDIFGVPLVNTQLLADDYAANGFRTVIPDYLNGDPAPANAMAPNSGWNVQNWIPNHGPEQTRPPLDKVIAGLKEQGVTTFGAVGYCLGGRYVFDLAFDGVIKAAAVAHPSLLKVPEDIEKYAQTNVPLLVESCETDMMFPPDLQAKTDAILGDGKFAPGYRRDYWPGCTHGFANRGDGSIPAVKAGKEGAFKAVVEWMATHL</sequence>
<dbReference type="Proteomes" id="UP000007431">
    <property type="component" value="Unassembled WGS sequence"/>
</dbReference>
<reference evidence="2 3" key="1">
    <citation type="journal article" date="2010" name="Nat. Biotechnol.">
        <title>Genome sequence of the model mushroom Schizophyllum commune.</title>
        <authorList>
            <person name="Ohm R.A."/>
            <person name="de Jong J.F."/>
            <person name="Lugones L.G."/>
            <person name="Aerts A."/>
            <person name="Kothe E."/>
            <person name="Stajich J.E."/>
            <person name="de Vries R.P."/>
            <person name="Record E."/>
            <person name="Levasseur A."/>
            <person name="Baker S.E."/>
            <person name="Bartholomew K.A."/>
            <person name="Coutinho P.M."/>
            <person name="Erdmann S."/>
            <person name="Fowler T.J."/>
            <person name="Gathman A.C."/>
            <person name="Lombard V."/>
            <person name="Henrissat B."/>
            <person name="Knabe N."/>
            <person name="Kuees U."/>
            <person name="Lilly W.W."/>
            <person name="Lindquist E."/>
            <person name="Lucas S."/>
            <person name="Magnuson J.K."/>
            <person name="Piumi F."/>
            <person name="Raudaskoski M."/>
            <person name="Salamov A."/>
            <person name="Schmutz J."/>
            <person name="Schwarze F.W.M.R."/>
            <person name="vanKuyk P.A."/>
            <person name="Horton J.S."/>
            <person name="Grigoriev I.V."/>
            <person name="Woesten H.A.B."/>
        </authorList>
    </citation>
    <scope>NUCLEOTIDE SEQUENCE [LARGE SCALE GENOMIC DNA]</scope>
    <source>
        <strain evidence="3">H4-8 / FGSC 9210</strain>
    </source>
</reference>
<dbReference type="Pfam" id="PF01738">
    <property type="entry name" value="DLH"/>
    <property type="match status" value="1"/>
</dbReference>
<dbReference type="GO" id="GO:0016787">
    <property type="term" value="F:hydrolase activity"/>
    <property type="evidence" value="ECO:0007669"/>
    <property type="project" value="InterPro"/>
</dbReference>
<dbReference type="eggNOG" id="KOG3043">
    <property type="taxonomic scope" value="Eukaryota"/>
</dbReference>
<proteinExistence type="predicted"/>
<dbReference type="OMA" id="PGKCCFE"/>
<dbReference type="AlphaFoldDB" id="D8QG82"/>
<organism evidence="3">
    <name type="scientific">Schizophyllum commune (strain H4-8 / FGSC 9210)</name>
    <name type="common">Split gill fungus</name>
    <dbReference type="NCBI Taxonomy" id="578458"/>
    <lineage>
        <taxon>Eukaryota</taxon>
        <taxon>Fungi</taxon>
        <taxon>Dikarya</taxon>
        <taxon>Basidiomycota</taxon>
        <taxon>Agaricomycotina</taxon>
        <taxon>Agaricomycetes</taxon>
        <taxon>Agaricomycetidae</taxon>
        <taxon>Agaricales</taxon>
        <taxon>Schizophyllaceae</taxon>
        <taxon>Schizophyllum</taxon>
    </lineage>
</organism>